<accession>V5I295</accession>
<dbReference type="CDD" id="cd00408">
    <property type="entry name" value="DHDPS-like"/>
    <property type="match status" value="1"/>
</dbReference>
<dbReference type="GO" id="GO:0008840">
    <property type="term" value="F:4-hydroxy-tetrahydrodipicolinate synthase activity"/>
    <property type="evidence" value="ECO:0007669"/>
    <property type="project" value="TreeGrafter"/>
</dbReference>
<comment type="caution">
    <text evidence="2">The sequence shown here is derived from an EMBL/GenBank/DDBJ whole genome shotgun (WGS) entry which is preliminary data.</text>
</comment>
<gene>
    <name evidence="2" type="ORF">PVAR5_5643</name>
</gene>
<dbReference type="InParanoid" id="V5I295"/>
<dbReference type="OrthoDB" id="191315at2759"/>
<proteinExistence type="predicted"/>
<dbReference type="SUPFAM" id="SSF51569">
    <property type="entry name" value="Aldolase"/>
    <property type="match status" value="1"/>
</dbReference>
<dbReference type="InterPro" id="IPR002220">
    <property type="entry name" value="DapA-like"/>
</dbReference>
<reference evidence="3" key="1">
    <citation type="journal article" date="2014" name="Genome Announc.">
        <title>Draft genome sequence of the formaldehyde-resistant fungus Byssochlamys spectabilis No. 5 (anamorph Paecilomyces variotii No. 5) (NBRC109023).</title>
        <authorList>
            <person name="Oka T."/>
            <person name="Ekino K."/>
            <person name="Fukuda K."/>
            <person name="Nomura Y."/>
        </authorList>
    </citation>
    <scope>NUCLEOTIDE SEQUENCE [LARGE SCALE GENOMIC DNA]</scope>
    <source>
        <strain evidence="3">No. 5 / NBRC 109023</strain>
    </source>
</reference>
<protein>
    <submittedName>
        <fullName evidence="2">Dihydrodipicolinate synthetase</fullName>
    </submittedName>
</protein>
<dbReference type="Pfam" id="PF00701">
    <property type="entry name" value="DHDPS"/>
    <property type="match status" value="1"/>
</dbReference>
<name>V5I295_BYSSN</name>
<dbReference type="Gene3D" id="3.20.20.70">
    <property type="entry name" value="Aldolase class I"/>
    <property type="match status" value="1"/>
</dbReference>
<dbReference type="EMBL" id="BAUL01000180">
    <property type="protein sequence ID" value="GAD96975.1"/>
    <property type="molecule type" value="Genomic_DNA"/>
</dbReference>
<dbReference type="Proteomes" id="UP000018001">
    <property type="component" value="Unassembled WGS sequence"/>
</dbReference>
<dbReference type="InterPro" id="IPR013785">
    <property type="entry name" value="Aldolase_TIM"/>
</dbReference>
<organism evidence="2 3">
    <name type="scientific">Byssochlamys spectabilis (strain No. 5 / NBRC 109023)</name>
    <name type="common">Paecilomyces variotii</name>
    <dbReference type="NCBI Taxonomy" id="1356009"/>
    <lineage>
        <taxon>Eukaryota</taxon>
        <taxon>Fungi</taxon>
        <taxon>Dikarya</taxon>
        <taxon>Ascomycota</taxon>
        <taxon>Pezizomycotina</taxon>
        <taxon>Eurotiomycetes</taxon>
        <taxon>Eurotiomycetidae</taxon>
        <taxon>Eurotiales</taxon>
        <taxon>Thermoascaceae</taxon>
        <taxon>Paecilomyces</taxon>
    </lineage>
</organism>
<feature type="non-terminal residue" evidence="2">
    <location>
        <position position="312"/>
    </location>
</feature>
<dbReference type="PANTHER" id="PTHR12128">
    <property type="entry name" value="DIHYDRODIPICOLINATE SYNTHASE"/>
    <property type="match status" value="1"/>
</dbReference>
<keyword evidence="3" id="KW-1185">Reference proteome</keyword>
<dbReference type="PANTHER" id="PTHR12128:SF52">
    <property type="entry name" value="4-HYDROXY-2-OXOGLUTARATE ALDOLASE, MITOCHONDRIAL-RELATED"/>
    <property type="match status" value="1"/>
</dbReference>
<dbReference type="AlphaFoldDB" id="V5I295"/>
<sequence length="312" mass="33047">MSSYADIPDEESGTDRIAEEDLPLPDTIYSQAQENATYGNMSDEHPHRVLKPGVYVPSLVFFKKTTEELDAEAIAKHAVRMAKAGVAGIVTQGTNGEAVHLTHFERSVVNRTTRDALSRAGYVKIPVIVGCGVQSTRETIDLCRQAQDSGGDYAIILPPSYYKANYKPECIKGYFTEIADASPLPILIYNYPAVTGVDLDSDTIIELAKHPNIVGSATTASTHADPGSGFMCLGGSADFTIQSLVGGGSGVVAGLANIAPKACVKLAELFTSGSYHEAKTLQATVARGDWVAIKTGISGTKCALECFFGYGG</sequence>
<dbReference type="eggNOG" id="ENOG502QWNS">
    <property type="taxonomic scope" value="Eukaryota"/>
</dbReference>
<evidence type="ECO:0000256" key="1">
    <source>
        <dbReference type="SAM" id="MobiDB-lite"/>
    </source>
</evidence>
<evidence type="ECO:0000313" key="3">
    <source>
        <dbReference type="Proteomes" id="UP000018001"/>
    </source>
</evidence>
<dbReference type="SMART" id="SM01130">
    <property type="entry name" value="DHDPS"/>
    <property type="match status" value="1"/>
</dbReference>
<dbReference type="HOGENOM" id="CLU_049343_0_2_1"/>
<dbReference type="PRINTS" id="PR00146">
    <property type="entry name" value="DHPICSNTHASE"/>
</dbReference>
<evidence type="ECO:0000313" key="2">
    <source>
        <dbReference type="EMBL" id="GAD96975.1"/>
    </source>
</evidence>
<feature type="region of interest" description="Disordered" evidence="1">
    <location>
        <begin position="1"/>
        <end position="24"/>
    </location>
</feature>